<dbReference type="AlphaFoldDB" id="A0A255IJC7"/>
<keyword evidence="3" id="KW-1185">Reference proteome</keyword>
<organism evidence="2 3">
    <name type="scientific">Romboutsia maritimum</name>
    <dbReference type="NCBI Taxonomy" id="2020948"/>
    <lineage>
        <taxon>Bacteria</taxon>
        <taxon>Bacillati</taxon>
        <taxon>Bacillota</taxon>
        <taxon>Clostridia</taxon>
        <taxon>Peptostreptococcales</taxon>
        <taxon>Peptostreptococcaceae</taxon>
        <taxon>Romboutsia</taxon>
    </lineage>
</organism>
<dbReference type="RefSeq" id="WP_095405079.1">
    <property type="nucleotide sequence ID" value="NZ_NOJZ02000007.1"/>
</dbReference>
<feature type="coiled-coil region" evidence="1">
    <location>
        <begin position="108"/>
        <end position="150"/>
    </location>
</feature>
<sequence>MNKNKIVTIGLALALTIGVVGCNKEKTQKEVPKNTVQEENARPNDEYSTNFSKYYNDYLVNLPDYNKYNDIESIKKTYETEKYPGNEKYVSDLKVAYQDSKQKIQSFIDSLKKDVKTDDKELKKTNDELISEGEKLIKNLDEKIKKLDQLPDDAMKKPKDEFIKLVNDTTKIENETENGFNKILNDIKNKLGIKDTNKK</sequence>
<evidence type="ECO:0000313" key="2">
    <source>
        <dbReference type="EMBL" id="RDY23880.1"/>
    </source>
</evidence>
<dbReference type="OrthoDB" id="1755066at2"/>
<reference evidence="2 3" key="1">
    <citation type="journal article" date="2017" name="Genome Announc.">
        <title>Draft Genome Sequence of Romboutsia maritimum sp. nov. Strain CCRI-22766(T), Isolated from Coastal Estuarine Mud.</title>
        <authorList>
            <person name="Maheux A.F."/>
            <person name="Boudreau D.K."/>
            <person name="Berube E."/>
            <person name="Boissinot M."/>
            <person name="Raymond F."/>
            <person name="Brodeur S."/>
            <person name="Corbeil J."/>
            <person name="Brightwell G."/>
            <person name="Broda D."/>
            <person name="Omar R.F."/>
            <person name="Bergeron M.G."/>
        </authorList>
    </citation>
    <scope>NUCLEOTIDE SEQUENCE [LARGE SCALE GENOMIC DNA]</scope>
    <source>
        <strain evidence="2 3">CCRI-22766</strain>
    </source>
</reference>
<gene>
    <name evidence="2" type="ORF">CHF27_005885</name>
</gene>
<evidence type="ECO:0000256" key="1">
    <source>
        <dbReference type="SAM" id="Coils"/>
    </source>
</evidence>
<dbReference type="EMBL" id="NOJZ02000007">
    <property type="protein sequence ID" value="RDY23880.1"/>
    <property type="molecule type" value="Genomic_DNA"/>
</dbReference>
<proteinExistence type="predicted"/>
<evidence type="ECO:0008006" key="4">
    <source>
        <dbReference type="Google" id="ProtNLM"/>
    </source>
</evidence>
<comment type="caution">
    <text evidence="2">The sequence shown here is derived from an EMBL/GenBank/DDBJ whole genome shotgun (WGS) entry which is preliminary data.</text>
</comment>
<protein>
    <recommendedName>
        <fullName evidence="4">Lipoprotein</fullName>
    </recommendedName>
</protein>
<dbReference type="Proteomes" id="UP000243494">
    <property type="component" value="Unassembled WGS sequence"/>
</dbReference>
<evidence type="ECO:0000313" key="3">
    <source>
        <dbReference type="Proteomes" id="UP000243494"/>
    </source>
</evidence>
<name>A0A255IJC7_9FIRM</name>
<accession>A0A255IJC7</accession>
<dbReference type="PROSITE" id="PS51257">
    <property type="entry name" value="PROKAR_LIPOPROTEIN"/>
    <property type="match status" value="1"/>
</dbReference>
<keyword evidence="1" id="KW-0175">Coiled coil</keyword>